<organism evidence="2 3">
    <name type="scientific">Phormidium tenue NIES-30</name>
    <dbReference type="NCBI Taxonomy" id="549789"/>
    <lineage>
        <taxon>Bacteria</taxon>
        <taxon>Bacillati</taxon>
        <taxon>Cyanobacteriota</taxon>
        <taxon>Cyanophyceae</taxon>
        <taxon>Oscillatoriophycideae</taxon>
        <taxon>Oscillatoriales</taxon>
        <taxon>Oscillatoriaceae</taxon>
        <taxon>Phormidium</taxon>
    </lineage>
</organism>
<name>A0A1U7J504_9CYAN</name>
<feature type="transmembrane region" description="Helical" evidence="1">
    <location>
        <begin position="154"/>
        <end position="174"/>
    </location>
</feature>
<dbReference type="OrthoDB" id="9784298at2"/>
<dbReference type="EMBL" id="MRCG01000008">
    <property type="protein sequence ID" value="OKH47739.1"/>
    <property type="molecule type" value="Genomic_DNA"/>
</dbReference>
<dbReference type="Proteomes" id="UP000185557">
    <property type="component" value="Unassembled WGS sequence"/>
</dbReference>
<evidence type="ECO:0000256" key="1">
    <source>
        <dbReference type="SAM" id="Phobius"/>
    </source>
</evidence>
<dbReference type="AlphaFoldDB" id="A0A1U7J504"/>
<feature type="transmembrane region" description="Helical" evidence="1">
    <location>
        <begin position="202"/>
        <end position="227"/>
    </location>
</feature>
<reference evidence="2 3" key="1">
    <citation type="submission" date="2016-11" db="EMBL/GenBank/DDBJ databases">
        <title>Draft Genome Sequences of Nine Cyanobacterial Strains from Diverse Habitats.</title>
        <authorList>
            <person name="Zhu T."/>
            <person name="Hou S."/>
            <person name="Lu X."/>
            <person name="Hess W.R."/>
        </authorList>
    </citation>
    <scope>NUCLEOTIDE SEQUENCE [LARGE SCALE GENOMIC DNA]</scope>
    <source>
        <strain evidence="2 3">NIES-30</strain>
    </source>
</reference>
<dbReference type="RefSeq" id="WP_073608698.1">
    <property type="nucleotide sequence ID" value="NZ_MRCG01000008.1"/>
</dbReference>
<accession>A0A1U7J504</accession>
<keyword evidence="3" id="KW-1185">Reference proteome</keyword>
<dbReference type="InterPro" id="IPR007395">
    <property type="entry name" value="Zn_peptidase_2"/>
</dbReference>
<protein>
    <submittedName>
        <fullName evidence="2">Flagellar biosynthesis protein FlgM</fullName>
    </submittedName>
</protein>
<sequence>MFFDPIYILLVAIPTAILTFWAQNKVQGTYRKYSQVHSTMGMTGAQVAQTILVKKGVRDVKVEPIAGELTDHYDPRAKAVRLSQGIYGSGSLSAAAVAAHECGHVLQDVEGYKFMNLRAALVPAVNLGSRLGPMLIFVGLFFNLRLFGVDYGLAWLGVIFFAAVLLFHVVTLPVEFDASRRALRLVDELGILQGEENKGARAVLSAAALTYVATAFTAFLNLLYYIVLINRRR</sequence>
<keyword evidence="1" id="KW-1133">Transmembrane helix</keyword>
<keyword evidence="1" id="KW-0472">Membrane</keyword>
<dbReference type="PANTHER" id="PTHR36434:SF1">
    <property type="entry name" value="MEMBRANE PROTEASE YUGP-RELATED"/>
    <property type="match status" value="1"/>
</dbReference>
<gene>
    <name evidence="2" type="ORF">NIES30_12190</name>
</gene>
<evidence type="ECO:0000313" key="3">
    <source>
        <dbReference type="Proteomes" id="UP000185557"/>
    </source>
</evidence>
<evidence type="ECO:0000313" key="2">
    <source>
        <dbReference type="EMBL" id="OKH47739.1"/>
    </source>
</evidence>
<keyword evidence="2" id="KW-0282">Flagellum</keyword>
<keyword evidence="1" id="KW-0812">Transmembrane</keyword>
<dbReference type="PANTHER" id="PTHR36434">
    <property type="entry name" value="MEMBRANE PROTEASE YUGP-RELATED"/>
    <property type="match status" value="1"/>
</dbReference>
<dbReference type="Pfam" id="PF04298">
    <property type="entry name" value="Zn_peptidase_2"/>
    <property type="match status" value="1"/>
</dbReference>
<keyword evidence="2" id="KW-0969">Cilium</keyword>
<feature type="transmembrane region" description="Helical" evidence="1">
    <location>
        <begin position="120"/>
        <end position="142"/>
    </location>
</feature>
<keyword evidence="2" id="KW-0966">Cell projection</keyword>
<comment type="caution">
    <text evidence="2">The sequence shown here is derived from an EMBL/GenBank/DDBJ whole genome shotgun (WGS) entry which is preliminary data.</text>
</comment>
<proteinExistence type="predicted"/>
<feature type="transmembrane region" description="Helical" evidence="1">
    <location>
        <begin position="6"/>
        <end position="22"/>
    </location>
</feature>